<sequence length="83" mass="9288">MEQLLKRVEKGSQVRGSDDDRVLEELKLHRDATPEGDLRSALAWLCNAQSRITSSPTTAHSREVLLAAYEVKRILATADGTRR</sequence>
<comment type="caution">
    <text evidence="1">The sequence shown here is derived from an EMBL/GenBank/DDBJ whole genome shotgun (WGS) entry which is preliminary data.</text>
</comment>
<organism evidence="1 2">
    <name type="scientific">Mycobacterium colombiense</name>
    <dbReference type="NCBI Taxonomy" id="339268"/>
    <lineage>
        <taxon>Bacteria</taxon>
        <taxon>Bacillati</taxon>
        <taxon>Actinomycetota</taxon>
        <taxon>Actinomycetes</taxon>
        <taxon>Mycobacteriales</taxon>
        <taxon>Mycobacteriaceae</taxon>
        <taxon>Mycobacterium</taxon>
        <taxon>Mycobacterium avium complex (MAC)</taxon>
    </lineage>
</organism>
<name>A0A329KJB1_9MYCO</name>
<dbReference type="RefSeq" id="WP_112708741.1">
    <property type="nucleotide sequence ID" value="NZ_QMEU01000030.1"/>
</dbReference>
<reference evidence="1 2" key="1">
    <citation type="submission" date="2018-06" db="EMBL/GenBank/DDBJ databases">
        <title>NTM in soil in Japan.</title>
        <authorList>
            <person name="Ohya K."/>
        </authorList>
    </citation>
    <scope>NUCLEOTIDE SEQUENCE [LARGE SCALE GENOMIC DNA]</scope>
    <source>
        <strain evidence="1 2">GF76</strain>
    </source>
</reference>
<protein>
    <submittedName>
        <fullName evidence="1">Uncharacterized protein</fullName>
    </submittedName>
</protein>
<proteinExistence type="predicted"/>
<evidence type="ECO:0000313" key="2">
    <source>
        <dbReference type="Proteomes" id="UP000250347"/>
    </source>
</evidence>
<evidence type="ECO:0000313" key="1">
    <source>
        <dbReference type="EMBL" id="RAU95270.1"/>
    </source>
</evidence>
<dbReference type="Proteomes" id="UP000250347">
    <property type="component" value="Unassembled WGS sequence"/>
</dbReference>
<dbReference type="EMBL" id="QMEU01000030">
    <property type="protein sequence ID" value="RAU95270.1"/>
    <property type="molecule type" value="Genomic_DNA"/>
</dbReference>
<dbReference type="AlphaFoldDB" id="A0A329KJB1"/>
<accession>A0A329KJB1</accession>
<gene>
    <name evidence="1" type="ORF">DQP58_12695</name>
</gene>